<name>A0AAV5FMM7_ELECO</name>
<protein>
    <submittedName>
        <fullName evidence="2">Uncharacterized protein</fullName>
    </submittedName>
</protein>
<organism evidence="2 3">
    <name type="scientific">Eleusine coracana subsp. coracana</name>
    <dbReference type="NCBI Taxonomy" id="191504"/>
    <lineage>
        <taxon>Eukaryota</taxon>
        <taxon>Viridiplantae</taxon>
        <taxon>Streptophyta</taxon>
        <taxon>Embryophyta</taxon>
        <taxon>Tracheophyta</taxon>
        <taxon>Spermatophyta</taxon>
        <taxon>Magnoliopsida</taxon>
        <taxon>Liliopsida</taxon>
        <taxon>Poales</taxon>
        <taxon>Poaceae</taxon>
        <taxon>PACMAD clade</taxon>
        <taxon>Chloridoideae</taxon>
        <taxon>Cynodonteae</taxon>
        <taxon>Eleusininae</taxon>
        <taxon>Eleusine</taxon>
    </lineage>
</organism>
<keyword evidence="3" id="KW-1185">Reference proteome</keyword>
<accession>A0AAV5FMM7</accession>
<evidence type="ECO:0000313" key="3">
    <source>
        <dbReference type="Proteomes" id="UP001054889"/>
    </source>
</evidence>
<evidence type="ECO:0000256" key="1">
    <source>
        <dbReference type="SAM" id="MobiDB-lite"/>
    </source>
</evidence>
<proteinExistence type="predicted"/>
<feature type="region of interest" description="Disordered" evidence="1">
    <location>
        <begin position="35"/>
        <end position="76"/>
    </location>
</feature>
<sequence length="98" mass="10912">MFLWGKRGKSPAPVRGREVTVQKVDRIQVVRNLVTRPSSINDGGRRKLRGGGHGGGTPRAPRGGGGDVQGEDIDKRSAEYIKKVRKMWFHSHKRQPSQ</sequence>
<dbReference type="EMBL" id="BQKI01000088">
    <property type="protein sequence ID" value="GJN36094.1"/>
    <property type="molecule type" value="Genomic_DNA"/>
</dbReference>
<reference evidence="2" key="2">
    <citation type="submission" date="2021-12" db="EMBL/GenBank/DDBJ databases">
        <title>Resequencing data analysis of finger millet.</title>
        <authorList>
            <person name="Hatakeyama M."/>
            <person name="Aluri S."/>
            <person name="Balachadran M.T."/>
            <person name="Sivarajan S.R."/>
            <person name="Poveda L."/>
            <person name="Shimizu-Inatsugi R."/>
            <person name="Schlapbach R."/>
            <person name="Sreeman S.M."/>
            <person name="Shimizu K.K."/>
        </authorList>
    </citation>
    <scope>NUCLEOTIDE SEQUENCE</scope>
</reference>
<dbReference type="Proteomes" id="UP001054889">
    <property type="component" value="Unassembled WGS sequence"/>
</dbReference>
<gene>
    <name evidence="2" type="primary">gb24930</name>
    <name evidence="2" type="ORF">PR202_gb24930</name>
</gene>
<evidence type="ECO:0000313" key="2">
    <source>
        <dbReference type="EMBL" id="GJN36094.1"/>
    </source>
</evidence>
<comment type="caution">
    <text evidence="2">The sequence shown here is derived from an EMBL/GenBank/DDBJ whole genome shotgun (WGS) entry which is preliminary data.</text>
</comment>
<feature type="compositionally biased region" description="Gly residues" evidence="1">
    <location>
        <begin position="51"/>
        <end position="68"/>
    </location>
</feature>
<reference evidence="2" key="1">
    <citation type="journal article" date="2018" name="DNA Res.">
        <title>Multiple hybrid de novo genome assembly of finger millet, an orphan allotetraploid crop.</title>
        <authorList>
            <person name="Hatakeyama M."/>
            <person name="Aluri S."/>
            <person name="Balachadran M.T."/>
            <person name="Sivarajan S.R."/>
            <person name="Patrignani A."/>
            <person name="Gruter S."/>
            <person name="Poveda L."/>
            <person name="Shimizu-Inatsugi R."/>
            <person name="Baeten J."/>
            <person name="Francoijs K.J."/>
            <person name="Nataraja K.N."/>
            <person name="Reddy Y.A.N."/>
            <person name="Phadnis S."/>
            <person name="Ravikumar R.L."/>
            <person name="Schlapbach R."/>
            <person name="Sreeman S.M."/>
            <person name="Shimizu K.K."/>
        </authorList>
    </citation>
    <scope>NUCLEOTIDE SEQUENCE</scope>
</reference>
<dbReference type="AlphaFoldDB" id="A0AAV5FMM7"/>